<protein>
    <submittedName>
        <fullName evidence="3">Uncharacterized protein</fullName>
    </submittedName>
</protein>
<proteinExistence type="predicted"/>
<reference evidence="3" key="1">
    <citation type="submission" date="2023-08" db="EMBL/GenBank/DDBJ databases">
        <authorList>
            <person name="Audoor S."/>
            <person name="Bilcke G."/>
        </authorList>
    </citation>
    <scope>NUCLEOTIDE SEQUENCE</scope>
</reference>
<feature type="transmembrane region" description="Helical" evidence="2">
    <location>
        <begin position="317"/>
        <end position="340"/>
    </location>
</feature>
<sequence>MAKTETEIDRSIDLEYGDFISPLYNSEDKQAEKKDVELVEELKRDDDSELFSQDEGDIEEVRGMDSCLAVQHRWLQVCDPCEDDDSTITEGGCSSLNSHLVSSSDALGGYESTMPLPETSSPLIKRPDVESGESASDQLGLLENPSTSESSENKDANVQQIVAVQNNIVNKDETDDSDDIRDALRGVEQMQQALECPTCTSDQSNLRLRHPHQQLAQASETPVYTATTNEGRPAPEAVSEITDSSHKRILEQPQKSNDAQNEEGVIVATQTKKPMEIFVETSFLSTTFLDESVSDWDESSMEEIIASEKKARKFKCYIIGNVLLAIVIIVMSTLIAYSVIGATSSSSSMAIVATEESASLTPSNSPSDSPTTIAASHSPSYNHQLTP</sequence>
<feature type="region of interest" description="Disordered" evidence="1">
    <location>
        <begin position="108"/>
        <end position="156"/>
    </location>
</feature>
<organism evidence="3 4">
    <name type="scientific">Cylindrotheca closterium</name>
    <dbReference type="NCBI Taxonomy" id="2856"/>
    <lineage>
        <taxon>Eukaryota</taxon>
        <taxon>Sar</taxon>
        <taxon>Stramenopiles</taxon>
        <taxon>Ochrophyta</taxon>
        <taxon>Bacillariophyta</taxon>
        <taxon>Bacillariophyceae</taxon>
        <taxon>Bacillariophycidae</taxon>
        <taxon>Bacillariales</taxon>
        <taxon>Bacillariaceae</taxon>
        <taxon>Cylindrotheca</taxon>
    </lineage>
</organism>
<feature type="region of interest" description="Disordered" evidence="1">
    <location>
        <begin position="355"/>
        <end position="387"/>
    </location>
</feature>
<keyword evidence="4" id="KW-1185">Reference proteome</keyword>
<feature type="compositionally biased region" description="Polar residues" evidence="1">
    <location>
        <begin position="214"/>
        <end position="230"/>
    </location>
</feature>
<keyword evidence="2" id="KW-0812">Transmembrane</keyword>
<comment type="caution">
    <text evidence="3">The sequence shown here is derived from an EMBL/GenBank/DDBJ whole genome shotgun (WGS) entry which is preliminary data.</text>
</comment>
<keyword evidence="2" id="KW-1133">Transmembrane helix</keyword>
<dbReference type="AlphaFoldDB" id="A0AAD2G5L7"/>
<keyword evidence="2" id="KW-0472">Membrane</keyword>
<name>A0AAD2G5L7_9STRA</name>
<feature type="compositionally biased region" description="Polar residues" evidence="1">
    <location>
        <begin position="373"/>
        <end position="387"/>
    </location>
</feature>
<gene>
    <name evidence="3" type="ORF">CYCCA115_LOCUS20068</name>
</gene>
<dbReference type="Proteomes" id="UP001295423">
    <property type="component" value="Unassembled WGS sequence"/>
</dbReference>
<accession>A0AAD2G5L7</accession>
<feature type="compositionally biased region" description="Low complexity" evidence="1">
    <location>
        <begin position="357"/>
        <end position="372"/>
    </location>
</feature>
<feature type="region of interest" description="Disordered" evidence="1">
    <location>
        <begin position="214"/>
        <end position="237"/>
    </location>
</feature>
<evidence type="ECO:0000256" key="2">
    <source>
        <dbReference type="SAM" id="Phobius"/>
    </source>
</evidence>
<dbReference type="EMBL" id="CAKOGP040002136">
    <property type="protein sequence ID" value="CAJ1963237.1"/>
    <property type="molecule type" value="Genomic_DNA"/>
</dbReference>
<evidence type="ECO:0000313" key="4">
    <source>
        <dbReference type="Proteomes" id="UP001295423"/>
    </source>
</evidence>
<evidence type="ECO:0000313" key="3">
    <source>
        <dbReference type="EMBL" id="CAJ1963237.1"/>
    </source>
</evidence>
<evidence type="ECO:0000256" key="1">
    <source>
        <dbReference type="SAM" id="MobiDB-lite"/>
    </source>
</evidence>